<keyword evidence="2" id="KW-1185">Reference proteome</keyword>
<evidence type="ECO:0000313" key="2">
    <source>
        <dbReference type="Proteomes" id="UP000249057"/>
    </source>
</evidence>
<gene>
    <name evidence="1" type="ORF">BO95DRAFT_431512</name>
</gene>
<sequence length="156" mass="18494">MDRTPPGIPPQSIYALAYCTILIPKTGASDYLRWKRSEFTVKAKFLHRSYHHHSQPDYMFPHHCCKHNQTTTTSIVNTMDCPGILFTEDLMELGGQARGRKRTKRRRYWGKKKERQEKTTKKDEKQTPEQEKEQETRKSTEKKEHDGKKHQKKHVD</sequence>
<proteinExistence type="predicted"/>
<dbReference type="Proteomes" id="UP000249057">
    <property type="component" value="Unassembled WGS sequence"/>
</dbReference>
<evidence type="ECO:0000313" key="1">
    <source>
        <dbReference type="EMBL" id="RAH46259.1"/>
    </source>
</evidence>
<organism evidence="1 2">
    <name type="scientific">Aspergillus brunneoviolaceus CBS 621.78</name>
    <dbReference type="NCBI Taxonomy" id="1450534"/>
    <lineage>
        <taxon>Eukaryota</taxon>
        <taxon>Fungi</taxon>
        <taxon>Dikarya</taxon>
        <taxon>Ascomycota</taxon>
        <taxon>Pezizomycotina</taxon>
        <taxon>Eurotiomycetes</taxon>
        <taxon>Eurotiomycetidae</taxon>
        <taxon>Eurotiales</taxon>
        <taxon>Aspergillaceae</taxon>
        <taxon>Aspergillus</taxon>
        <taxon>Aspergillus subgen. Circumdati</taxon>
    </lineage>
</organism>
<name>A0ACD1GAE9_9EURO</name>
<dbReference type="EMBL" id="KZ825339">
    <property type="protein sequence ID" value="RAH46259.1"/>
    <property type="molecule type" value="Genomic_DNA"/>
</dbReference>
<reference evidence="1" key="1">
    <citation type="submission" date="2018-02" db="EMBL/GenBank/DDBJ databases">
        <title>The genomes of Aspergillus section Nigri reveals drivers in fungal speciation.</title>
        <authorList>
            <consortium name="DOE Joint Genome Institute"/>
            <person name="Vesth T.C."/>
            <person name="Nybo J."/>
            <person name="Theobald S."/>
            <person name="Brandl J."/>
            <person name="Frisvad J.C."/>
            <person name="Nielsen K.F."/>
            <person name="Lyhne E.K."/>
            <person name="Kogle M.E."/>
            <person name="Kuo A."/>
            <person name="Riley R."/>
            <person name="Clum A."/>
            <person name="Nolan M."/>
            <person name="Lipzen A."/>
            <person name="Salamov A."/>
            <person name="Henrissat B."/>
            <person name="Wiebenga A."/>
            <person name="De vries R.P."/>
            <person name="Grigoriev I.V."/>
            <person name="Mortensen U.H."/>
            <person name="Andersen M.R."/>
            <person name="Baker S.E."/>
        </authorList>
    </citation>
    <scope>NUCLEOTIDE SEQUENCE</scope>
    <source>
        <strain evidence="1">CBS 621.78</strain>
    </source>
</reference>
<protein>
    <submittedName>
        <fullName evidence="1">Uncharacterized protein</fullName>
    </submittedName>
</protein>
<accession>A0ACD1GAE9</accession>